<dbReference type="RefSeq" id="WP_368603104.1">
    <property type="nucleotide sequence ID" value="NZ_JAYMRW010000011.1"/>
</dbReference>
<accession>A0ABU9SHD3</accession>
<name>A0ABU9SHD3_9BURK</name>
<evidence type="ECO:0000313" key="1">
    <source>
        <dbReference type="EMBL" id="MEM5450756.1"/>
    </source>
</evidence>
<reference evidence="1 2" key="1">
    <citation type="submission" date="2024-01" db="EMBL/GenBank/DDBJ databases">
        <title>The diversity of rhizobia nodulating Mimosa spp. in eleven states of Brazil covering several biomes is determined by host plant, location, and edaphic factors.</title>
        <authorList>
            <person name="Rouws L."/>
            <person name="Barauna A."/>
            <person name="Beukes C."/>
            <person name="De Faria S.M."/>
            <person name="Gross E."/>
            <person name="Dos Reis Junior F.B."/>
            <person name="Simon M."/>
            <person name="Maluk M."/>
            <person name="Odee D.W."/>
            <person name="Kenicer G."/>
            <person name="Young J.P.W."/>
            <person name="Reis V.M."/>
            <person name="Zilli J."/>
            <person name="James E.K."/>
        </authorList>
    </citation>
    <scope>NUCLEOTIDE SEQUENCE [LARGE SCALE GENOMIC DNA]</scope>
    <source>
        <strain evidence="1 2">JPY164</strain>
    </source>
</reference>
<sequence length="116" mass="12589">MSIEYARYTTDELTSEKLDSLIASKTSFQIVSIQHMSSVVEKVENRIEKAGLTCRVYTEYRSAAMAGSLLGGVTALAGVASAAAIAAHNLATWDPDYELGKNQVKGQLTVVYKKEK</sequence>
<dbReference type="EMBL" id="JAYMRW010000011">
    <property type="protein sequence ID" value="MEM5450756.1"/>
    <property type="molecule type" value="Genomic_DNA"/>
</dbReference>
<dbReference type="Proteomes" id="UP001390669">
    <property type="component" value="Unassembled WGS sequence"/>
</dbReference>
<protein>
    <submittedName>
        <fullName evidence="1">Uncharacterized protein</fullName>
    </submittedName>
</protein>
<evidence type="ECO:0000313" key="2">
    <source>
        <dbReference type="Proteomes" id="UP001390669"/>
    </source>
</evidence>
<comment type="caution">
    <text evidence="1">The sequence shown here is derived from an EMBL/GenBank/DDBJ whole genome shotgun (WGS) entry which is preliminary data.</text>
</comment>
<keyword evidence="2" id="KW-1185">Reference proteome</keyword>
<gene>
    <name evidence="1" type="ORF">VSR33_25055</name>
</gene>
<proteinExistence type="predicted"/>
<organism evidence="1 2">
    <name type="scientific">Paraburkholderia guartelaensis</name>
    <dbReference type="NCBI Taxonomy" id="2546446"/>
    <lineage>
        <taxon>Bacteria</taxon>
        <taxon>Pseudomonadati</taxon>
        <taxon>Pseudomonadota</taxon>
        <taxon>Betaproteobacteria</taxon>
        <taxon>Burkholderiales</taxon>
        <taxon>Burkholderiaceae</taxon>
        <taxon>Paraburkholderia</taxon>
    </lineage>
</organism>